<gene>
    <name evidence="1" type="ORF">FAM18172_00124</name>
</gene>
<protein>
    <submittedName>
        <fullName evidence="1">Uncharacterized protein</fullName>
    </submittedName>
</protein>
<comment type="caution">
    <text evidence="1">The sequence shown here is derived from an EMBL/GenBank/DDBJ whole genome shotgun (WGS) entry which is preliminary data.</text>
</comment>
<dbReference type="AlphaFoldDB" id="A0A422L9G6"/>
<reference evidence="1 2" key="1">
    <citation type="journal article" date="2018" name="Front. Microbiol.">
        <title>Conversion of Methionine to Cysteine in Lactobacillus paracasei Depends on the Highly Mobile cysK-ctl-cysE Gene Cluster.</title>
        <authorList>
            <person name="Wuthrich D."/>
            <person name="Irmler S."/>
            <person name="Berthoud H."/>
            <person name="Guggenbuhl B."/>
            <person name="Eugster E."/>
            <person name="Bruggmann R."/>
        </authorList>
    </citation>
    <scope>NUCLEOTIDE SEQUENCE [LARGE SCALE GENOMIC DNA]</scope>
    <source>
        <strain evidence="1 2">FAM18172</strain>
    </source>
</reference>
<evidence type="ECO:0000313" key="1">
    <source>
        <dbReference type="EMBL" id="RND89748.1"/>
    </source>
</evidence>
<accession>A0A422L9G6</accession>
<proteinExistence type="predicted"/>
<organism evidence="1 2">
    <name type="scientific">Lacticaseibacillus paracasei</name>
    <name type="common">Lactobacillus paracasei</name>
    <dbReference type="NCBI Taxonomy" id="1597"/>
    <lineage>
        <taxon>Bacteria</taxon>
        <taxon>Bacillati</taxon>
        <taxon>Bacillota</taxon>
        <taxon>Bacilli</taxon>
        <taxon>Lactobacillales</taxon>
        <taxon>Lactobacillaceae</taxon>
        <taxon>Lacticaseibacillus</taxon>
    </lineage>
</organism>
<sequence length="40" mass="4486">MIAEIFTAKQWQTAELRRGSIVGDLLRGFSEHVDDVAILV</sequence>
<name>A0A422L9G6_LACPA</name>
<evidence type="ECO:0000313" key="2">
    <source>
        <dbReference type="Proteomes" id="UP000285532"/>
    </source>
</evidence>
<dbReference type="Proteomes" id="UP000285532">
    <property type="component" value="Unassembled WGS sequence"/>
</dbReference>
<dbReference type="EMBL" id="LKFU01000007">
    <property type="protein sequence ID" value="RND89748.1"/>
    <property type="molecule type" value="Genomic_DNA"/>
</dbReference>